<evidence type="ECO:0000259" key="9">
    <source>
        <dbReference type="Pfam" id="PF06144"/>
    </source>
</evidence>
<dbReference type="SUPFAM" id="SSF52540">
    <property type="entry name" value="P-loop containing nucleoside triphosphate hydrolases"/>
    <property type="match status" value="1"/>
</dbReference>
<evidence type="ECO:0000256" key="1">
    <source>
        <dbReference type="ARBA" id="ARBA00012417"/>
    </source>
</evidence>
<dbReference type="InterPro" id="IPR027417">
    <property type="entry name" value="P-loop_NTPase"/>
</dbReference>
<evidence type="ECO:0000256" key="7">
    <source>
        <dbReference type="ARBA" id="ARBA00034754"/>
    </source>
</evidence>
<comment type="similarity">
    <text evidence="7">Belongs to the DNA polymerase HolA subunit family.</text>
</comment>
<sequence length="345" mass="37025">MKVKPANADRFAAKPDAQVRAVLVYGPDRGLVRERVGRLVRSVVADPEDPFRVAELTGEQIKKAPAVLADEAAALAFGGGQRVVVVRSPSEDTAATFREFLADPAGDSLVVVEAGDLDGRSKLRAAFEKADRGAALPCYRDEGRDLAGLIQETLKGHGLSVSREALDYLGQQLGADRGVTRSELLKLALYKGSGEVQLEDARYCVGDSAALSLDDVAQAVAEGDLAGLERAFDRALAEGANPIQPLRATANHFKRLHQVADAGDVAQAVERLKPPVFWKLKPRVTAQAKAWTPARLGEALDGLLEAEARCKSTGMPAEAVAARELMRVASRSPLRQRRKRPAGRR</sequence>
<evidence type="ECO:0000313" key="10">
    <source>
        <dbReference type="EMBL" id="MBK1671190.1"/>
    </source>
</evidence>
<dbReference type="Proteomes" id="UP001296873">
    <property type="component" value="Unassembled WGS sequence"/>
</dbReference>
<keyword evidence="6" id="KW-0239">DNA-directed DNA polymerase</keyword>
<dbReference type="SUPFAM" id="SSF48019">
    <property type="entry name" value="post-AAA+ oligomerization domain-like"/>
    <property type="match status" value="1"/>
</dbReference>
<evidence type="ECO:0000256" key="6">
    <source>
        <dbReference type="ARBA" id="ARBA00022932"/>
    </source>
</evidence>
<name>A0ABS1DKY1_9PROT</name>
<dbReference type="InterPro" id="IPR010372">
    <property type="entry name" value="DNA_pol3_delta_N"/>
</dbReference>
<keyword evidence="5" id="KW-0235">DNA replication</keyword>
<protein>
    <recommendedName>
        <fullName evidence="2">DNA polymerase III subunit delta</fullName>
        <ecNumber evidence="1">2.7.7.7</ecNumber>
    </recommendedName>
</protein>
<dbReference type="Gene3D" id="1.10.8.60">
    <property type="match status" value="1"/>
</dbReference>
<accession>A0ABS1DKY1</accession>
<evidence type="ECO:0000256" key="5">
    <source>
        <dbReference type="ARBA" id="ARBA00022705"/>
    </source>
</evidence>
<evidence type="ECO:0000256" key="8">
    <source>
        <dbReference type="ARBA" id="ARBA00049244"/>
    </source>
</evidence>
<evidence type="ECO:0000256" key="2">
    <source>
        <dbReference type="ARBA" id="ARBA00017703"/>
    </source>
</evidence>
<reference evidence="10 11" key="1">
    <citation type="journal article" date="2020" name="Microorganisms">
        <title>Osmotic Adaptation and Compatible Solute Biosynthesis of Phototrophic Bacteria as Revealed from Genome Analyses.</title>
        <authorList>
            <person name="Imhoff J.F."/>
            <person name="Rahn T."/>
            <person name="Kunzel S."/>
            <person name="Keller A."/>
            <person name="Neulinger S.C."/>
        </authorList>
    </citation>
    <scope>NUCLEOTIDE SEQUENCE [LARGE SCALE GENOMIC DNA]</scope>
    <source>
        <strain evidence="10 11">DSM 9895</strain>
    </source>
</reference>
<organism evidence="10 11">
    <name type="scientific">Rhodovibrio sodomensis</name>
    <dbReference type="NCBI Taxonomy" id="1088"/>
    <lineage>
        <taxon>Bacteria</taxon>
        <taxon>Pseudomonadati</taxon>
        <taxon>Pseudomonadota</taxon>
        <taxon>Alphaproteobacteria</taxon>
        <taxon>Rhodospirillales</taxon>
        <taxon>Rhodovibrionaceae</taxon>
        <taxon>Rhodovibrio</taxon>
    </lineage>
</organism>
<gene>
    <name evidence="10" type="ORF">CKO28_24615</name>
</gene>
<dbReference type="PANTHER" id="PTHR34388:SF1">
    <property type="entry name" value="DNA POLYMERASE III SUBUNIT DELTA"/>
    <property type="match status" value="1"/>
</dbReference>
<keyword evidence="4" id="KW-0548">Nucleotidyltransferase</keyword>
<comment type="caution">
    <text evidence="10">The sequence shown here is derived from an EMBL/GenBank/DDBJ whole genome shotgun (WGS) entry which is preliminary data.</text>
</comment>
<dbReference type="PANTHER" id="PTHR34388">
    <property type="entry name" value="DNA POLYMERASE III SUBUNIT DELTA"/>
    <property type="match status" value="1"/>
</dbReference>
<dbReference type="Gene3D" id="3.40.50.300">
    <property type="entry name" value="P-loop containing nucleotide triphosphate hydrolases"/>
    <property type="match status" value="1"/>
</dbReference>
<dbReference type="InterPro" id="IPR005790">
    <property type="entry name" value="DNA_polIII_delta"/>
</dbReference>
<dbReference type="InterPro" id="IPR008921">
    <property type="entry name" value="DNA_pol3_clamp-load_cplx_C"/>
</dbReference>
<keyword evidence="11" id="KW-1185">Reference proteome</keyword>
<proteinExistence type="inferred from homology"/>
<dbReference type="RefSeq" id="WP_200343774.1">
    <property type="nucleotide sequence ID" value="NZ_NRRL01000155.1"/>
</dbReference>
<dbReference type="EC" id="2.7.7.7" evidence="1"/>
<evidence type="ECO:0000256" key="4">
    <source>
        <dbReference type="ARBA" id="ARBA00022695"/>
    </source>
</evidence>
<dbReference type="EMBL" id="NRRL01000155">
    <property type="protein sequence ID" value="MBK1671190.1"/>
    <property type="molecule type" value="Genomic_DNA"/>
</dbReference>
<evidence type="ECO:0000313" key="11">
    <source>
        <dbReference type="Proteomes" id="UP001296873"/>
    </source>
</evidence>
<dbReference type="NCBIfam" id="TIGR01128">
    <property type="entry name" value="holA"/>
    <property type="match status" value="1"/>
</dbReference>
<feature type="domain" description="DNA polymerase III delta N-terminal" evidence="9">
    <location>
        <begin position="23"/>
        <end position="129"/>
    </location>
</feature>
<dbReference type="Pfam" id="PF06144">
    <property type="entry name" value="DNA_pol3_delta"/>
    <property type="match status" value="1"/>
</dbReference>
<keyword evidence="3" id="KW-0808">Transferase</keyword>
<evidence type="ECO:0000256" key="3">
    <source>
        <dbReference type="ARBA" id="ARBA00022679"/>
    </source>
</evidence>
<dbReference type="Gene3D" id="1.20.272.10">
    <property type="match status" value="1"/>
</dbReference>
<comment type="catalytic activity">
    <reaction evidence="8">
        <text>DNA(n) + a 2'-deoxyribonucleoside 5'-triphosphate = DNA(n+1) + diphosphate</text>
        <dbReference type="Rhea" id="RHEA:22508"/>
        <dbReference type="Rhea" id="RHEA-COMP:17339"/>
        <dbReference type="Rhea" id="RHEA-COMP:17340"/>
        <dbReference type="ChEBI" id="CHEBI:33019"/>
        <dbReference type="ChEBI" id="CHEBI:61560"/>
        <dbReference type="ChEBI" id="CHEBI:173112"/>
        <dbReference type="EC" id="2.7.7.7"/>
    </reaction>
</comment>